<name>A0A3B0TWY4_9ZZZZ</name>
<dbReference type="InterPro" id="IPR008979">
    <property type="entry name" value="Galactose-bd-like_sf"/>
</dbReference>
<keyword evidence="1" id="KW-0378">Hydrolase</keyword>
<reference evidence="1" key="1">
    <citation type="submission" date="2018-06" db="EMBL/GenBank/DDBJ databases">
        <authorList>
            <person name="Zhirakovskaya E."/>
        </authorList>
    </citation>
    <scope>NUCLEOTIDE SEQUENCE</scope>
</reference>
<dbReference type="Pfam" id="PF17132">
    <property type="entry name" value="Glyco_hydro_106"/>
    <property type="match status" value="2"/>
</dbReference>
<evidence type="ECO:0000313" key="1">
    <source>
        <dbReference type="EMBL" id="VAW22558.1"/>
    </source>
</evidence>
<dbReference type="NCBIfam" id="NF045579">
    <property type="entry name" value="rhamnoside_JR"/>
    <property type="match status" value="1"/>
</dbReference>
<proteinExistence type="predicted"/>
<organism evidence="1">
    <name type="scientific">hydrothermal vent metagenome</name>
    <dbReference type="NCBI Taxonomy" id="652676"/>
    <lineage>
        <taxon>unclassified sequences</taxon>
        <taxon>metagenomes</taxon>
        <taxon>ecological metagenomes</taxon>
    </lineage>
</organism>
<dbReference type="PANTHER" id="PTHR36848">
    <property type="entry name" value="DNA-BINDING PROTEIN (PUTATIVE SECRETED PROTEIN)-RELATED"/>
    <property type="match status" value="1"/>
</dbReference>
<dbReference type="AlphaFoldDB" id="A0A3B0TWY4"/>
<dbReference type="GO" id="GO:0016787">
    <property type="term" value="F:hydrolase activity"/>
    <property type="evidence" value="ECO:0007669"/>
    <property type="project" value="UniProtKB-KW"/>
</dbReference>
<dbReference type="PANTHER" id="PTHR36848:SF2">
    <property type="entry name" value="SECRETED PROTEIN"/>
    <property type="match status" value="1"/>
</dbReference>
<dbReference type="Gene3D" id="2.60.120.260">
    <property type="entry name" value="Galactose-binding domain-like"/>
    <property type="match status" value="1"/>
</dbReference>
<sequence>MRRRRFIKTSAITSAGVFFIDPVFGCMNPALGDNNPGGYYKGFQNPPVNSRLFVRWWWNGNRLDKKEVLRELDVMKAAGIGGVEINPIAFPHDADPVGYEALTIFEDKWLDMLKVALQGAKERGMVCDMIVGSGWPFGGEFLKKEDQTQMVTIETENLEGGKRYSFKLSDLLDKVDPHFHSKNKTVYKDLLMARLLPATSNKFIEGEDLTGSIKNEVLTIDVPEGNHVLYYVVKLTGYMAVINGSPGAAGPVLNHYSKPATENYLNRISDIITGKIGNMGDYIRAMFCDSMELEGANWNDDLADEFEKRRGYSLLPYLPFVLKKVGQMGNPVKEGYGTKFPDEIKGLIKRVGLDFYKTRIELFKERFIDTFNQWCHQNHVQSRMQAYGRGMHPLEASMEVDIPECETWLFRDVGRKYPDTGLTGRAPRMCNKYVASGAALAGKKVVSCEEITNTTMVFMATLENIKIAGDQSNISGVNHSVLHGFNYSPPEVPFPGWIRYGTYFNERNPWWPYFKLWSDYKARISYLLQHATPQANVAILQPLTDLWLKLGPQRDPFPQKWYPEYQNNLWEAIHQNGGGCDYVSENIINNSTFGNGRMAYNERSYHTLLLPEIETLDIKTAKSLSAFADAGGKIIFIGKKPFKSPSYKNPQANDARVKEIVDGMVARAKGNVVLYPPPKGDVIGWYGKLQGKLGIKPYVRFDNTHKYLSQSCYRLGGQMLYFIANTSLSEHISVKADFQVEGKTYPWVWDPETGEKFTYPATGIKNRLELEIPRATSMLIIFENHSKGGQYHPVRLKPGGKKITGPWQLQLHHINGNKQVRSLESLTDLVNDEKMKNFAGAIIYEKTLSIDNNDYHYIDLGDVQGITELTLNGKPLGVKWYGAHIYYIKDAIKTGENKLSVRLTTISGNYLKSLKDNPVAQRWTKKQPYYSMGIIGPARII</sequence>
<gene>
    <name evidence="1" type="ORF">MNBD_BACTEROID01-154</name>
</gene>
<protein>
    <submittedName>
        <fullName evidence="1">Glycoside hydrolase family 2, sugar binding</fullName>
    </submittedName>
</protein>
<accession>A0A3B0TWY4</accession>
<dbReference type="EMBL" id="UOEP01000174">
    <property type="protein sequence ID" value="VAW22558.1"/>
    <property type="molecule type" value="Genomic_DNA"/>
</dbReference>
<dbReference type="InterPro" id="IPR053161">
    <property type="entry name" value="Ulvan_degrading_GH"/>
</dbReference>
<dbReference type="SUPFAM" id="SSF49785">
    <property type="entry name" value="Galactose-binding domain-like"/>
    <property type="match status" value="1"/>
</dbReference>